<protein>
    <submittedName>
        <fullName evidence="2">Uncharacterized protein</fullName>
    </submittedName>
</protein>
<name>A0AAP0I1F0_9MAGN</name>
<keyword evidence="3" id="KW-1185">Reference proteome</keyword>
<reference evidence="2 3" key="1">
    <citation type="submission" date="2024-01" db="EMBL/GenBank/DDBJ databases">
        <title>Genome assemblies of Stephania.</title>
        <authorList>
            <person name="Yang L."/>
        </authorList>
    </citation>
    <scope>NUCLEOTIDE SEQUENCE [LARGE SCALE GENOMIC DNA]</scope>
    <source>
        <strain evidence="2">JXDWG</strain>
        <tissue evidence="2">Leaf</tissue>
    </source>
</reference>
<evidence type="ECO:0000313" key="2">
    <source>
        <dbReference type="EMBL" id="KAK9104596.1"/>
    </source>
</evidence>
<proteinExistence type="predicted"/>
<feature type="region of interest" description="Disordered" evidence="1">
    <location>
        <begin position="1"/>
        <end position="43"/>
    </location>
</feature>
<dbReference type="Proteomes" id="UP001419268">
    <property type="component" value="Unassembled WGS sequence"/>
</dbReference>
<sequence length="103" mass="11401">MDERRRRRSAAAGRPADARTALAAMRRDSGEGRRPATGGAPATAATAIRQATARWRVVDRSDARFRQNRDDAVEGLRSRVSGAQIETRARCFEVRDFSRAADE</sequence>
<dbReference type="AlphaFoldDB" id="A0AAP0I1F0"/>
<feature type="compositionally biased region" description="Low complexity" evidence="1">
    <location>
        <begin position="10"/>
        <end position="24"/>
    </location>
</feature>
<feature type="compositionally biased region" description="Basic and acidic residues" evidence="1">
    <location>
        <begin position="25"/>
        <end position="34"/>
    </location>
</feature>
<accession>A0AAP0I1F0</accession>
<organism evidence="2 3">
    <name type="scientific">Stephania cephalantha</name>
    <dbReference type="NCBI Taxonomy" id="152367"/>
    <lineage>
        <taxon>Eukaryota</taxon>
        <taxon>Viridiplantae</taxon>
        <taxon>Streptophyta</taxon>
        <taxon>Embryophyta</taxon>
        <taxon>Tracheophyta</taxon>
        <taxon>Spermatophyta</taxon>
        <taxon>Magnoliopsida</taxon>
        <taxon>Ranunculales</taxon>
        <taxon>Menispermaceae</taxon>
        <taxon>Menispermoideae</taxon>
        <taxon>Cissampelideae</taxon>
        <taxon>Stephania</taxon>
    </lineage>
</organism>
<comment type="caution">
    <text evidence="2">The sequence shown here is derived from an EMBL/GenBank/DDBJ whole genome shotgun (WGS) entry which is preliminary data.</text>
</comment>
<dbReference type="EMBL" id="JBBNAG010000009">
    <property type="protein sequence ID" value="KAK9104596.1"/>
    <property type="molecule type" value="Genomic_DNA"/>
</dbReference>
<gene>
    <name evidence="2" type="ORF">Scep_021440</name>
</gene>
<evidence type="ECO:0000256" key="1">
    <source>
        <dbReference type="SAM" id="MobiDB-lite"/>
    </source>
</evidence>
<evidence type="ECO:0000313" key="3">
    <source>
        <dbReference type="Proteomes" id="UP001419268"/>
    </source>
</evidence>